<accession>A0A318LLI4</accession>
<name>A0A318LLI4_9PSEU</name>
<dbReference type="EMBL" id="MASU01000005">
    <property type="protein sequence ID" value="PXY35462.1"/>
    <property type="molecule type" value="Genomic_DNA"/>
</dbReference>
<dbReference type="GO" id="GO:0008198">
    <property type="term" value="F:ferrous iron binding"/>
    <property type="evidence" value="ECO:0007669"/>
    <property type="project" value="UniProtKB-UniRule"/>
</dbReference>
<dbReference type="SUPFAM" id="SSF51182">
    <property type="entry name" value="RmlC-like cupins"/>
    <property type="match status" value="1"/>
</dbReference>
<dbReference type="InterPro" id="IPR010329">
    <property type="entry name" value="3hydroanth_dOase"/>
</dbReference>
<evidence type="ECO:0000256" key="3">
    <source>
        <dbReference type="ARBA" id="ARBA00022723"/>
    </source>
</evidence>
<evidence type="ECO:0000313" key="9">
    <source>
        <dbReference type="Proteomes" id="UP000247892"/>
    </source>
</evidence>
<dbReference type="RefSeq" id="WP_110335455.1">
    <property type="nucleotide sequence ID" value="NZ_MASU01000005.1"/>
</dbReference>
<feature type="binding site" evidence="7">
    <location>
        <position position="99"/>
    </location>
    <ligand>
        <name>Fe cation</name>
        <dbReference type="ChEBI" id="CHEBI:24875"/>
        <label>1</label>
        <note>catalytic</note>
    </ligand>
</feature>
<dbReference type="Proteomes" id="UP000247892">
    <property type="component" value="Unassembled WGS sequence"/>
</dbReference>
<dbReference type="PANTHER" id="PTHR15497">
    <property type="entry name" value="3-HYDROXYANTHRANILATE 3,4-DIOXYGENASE"/>
    <property type="match status" value="1"/>
</dbReference>
<sequence length="177" mass="19843">MTETTGITAPIHFPGWLEQNQALLKPPVGNKQLFPGSQDFIVMVVGGPNARTDFHVDPYEEFFYQIRGNIHVDIVTENGVEPVHIREGEMWVLPPNVPHSPQRPEAGSVGIVIERVRKEGTLEKFQWYCPNCSALVYEVELQVSDIVADLPPVFEAFYTDEQARVCRECGTTHPGKG</sequence>
<feature type="binding site" evidence="7">
    <location>
        <position position="51"/>
    </location>
    <ligand>
        <name>O2</name>
        <dbReference type="ChEBI" id="CHEBI:15379"/>
    </ligand>
</feature>
<feature type="binding site" evidence="7">
    <location>
        <position position="55"/>
    </location>
    <ligand>
        <name>Fe cation</name>
        <dbReference type="ChEBI" id="CHEBI:24875"/>
        <label>1</label>
        <note>catalytic</note>
    </ligand>
</feature>
<dbReference type="CDD" id="cd06123">
    <property type="entry name" value="cupin_HAO"/>
    <property type="match status" value="1"/>
</dbReference>
<comment type="similarity">
    <text evidence="7">Belongs to the 3-HAO family.</text>
</comment>
<keyword evidence="9" id="KW-1185">Reference proteome</keyword>
<feature type="binding site" evidence="7">
    <location>
        <position position="114"/>
    </location>
    <ligand>
        <name>substrate</name>
    </ligand>
</feature>
<keyword evidence="3 7" id="KW-0479">Metal-binding</keyword>
<feature type="binding site" evidence="7">
    <location>
        <position position="129"/>
    </location>
    <ligand>
        <name>Fe cation</name>
        <dbReference type="ChEBI" id="CHEBI:24875"/>
        <label>2</label>
    </ligand>
</feature>
<feature type="binding site" evidence="7">
    <location>
        <position position="132"/>
    </location>
    <ligand>
        <name>Fe cation</name>
        <dbReference type="ChEBI" id="CHEBI:24875"/>
        <label>2</label>
    </ligand>
</feature>
<keyword evidence="2 7" id="KW-0662">Pyridine nucleotide biosynthesis</keyword>
<protein>
    <recommendedName>
        <fullName evidence="7">3-hydroxyanthranilate 3,4-dioxygenase</fullName>
        <ecNumber evidence="7">1.13.11.6</ecNumber>
    </recommendedName>
    <alternativeName>
        <fullName evidence="7">3-hydroxyanthranilate oxygenase</fullName>
        <shortName evidence="7">3-HAO</shortName>
    </alternativeName>
    <alternativeName>
        <fullName evidence="7">3-hydroxyanthranilic acid dioxygenase</fullName>
        <shortName evidence="7">HAD</shortName>
    </alternativeName>
</protein>
<comment type="catalytic activity">
    <reaction evidence="7">
        <text>3-hydroxyanthranilate + O2 = (2Z,4Z)-2-amino-3-carboxymuconate 6-semialdehyde</text>
        <dbReference type="Rhea" id="RHEA:17953"/>
        <dbReference type="ChEBI" id="CHEBI:15379"/>
        <dbReference type="ChEBI" id="CHEBI:36559"/>
        <dbReference type="ChEBI" id="CHEBI:77612"/>
        <dbReference type="EC" id="1.13.11.6"/>
    </reaction>
</comment>
<feature type="binding site" evidence="7">
    <location>
        <position position="103"/>
    </location>
    <ligand>
        <name>substrate</name>
    </ligand>
</feature>
<comment type="caution">
    <text evidence="8">The sequence shown here is derived from an EMBL/GenBank/DDBJ whole genome shotgun (WGS) entry which is preliminary data.</text>
</comment>
<dbReference type="GO" id="GO:0000334">
    <property type="term" value="F:3-hydroxyanthranilate 3,4-dioxygenase activity"/>
    <property type="evidence" value="ECO:0007669"/>
    <property type="project" value="UniProtKB-UniRule"/>
</dbReference>
<evidence type="ECO:0000256" key="2">
    <source>
        <dbReference type="ARBA" id="ARBA00022642"/>
    </source>
</evidence>
<dbReference type="InterPro" id="IPR011051">
    <property type="entry name" value="RmlC_Cupin_sf"/>
</dbReference>
<dbReference type="PANTHER" id="PTHR15497:SF1">
    <property type="entry name" value="3-HYDROXYANTHRANILATE 3,4-DIOXYGENASE"/>
    <property type="match status" value="1"/>
</dbReference>
<keyword evidence="4 7" id="KW-0223">Dioxygenase</keyword>
<evidence type="ECO:0000256" key="7">
    <source>
        <dbReference type="HAMAP-Rule" id="MF_00825"/>
    </source>
</evidence>
<keyword evidence="6 7" id="KW-0408">Iron</keyword>
<evidence type="ECO:0000313" key="8">
    <source>
        <dbReference type="EMBL" id="PXY35462.1"/>
    </source>
</evidence>
<dbReference type="InterPro" id="IPR014710">
    <property type="entry name" value="RmlC-like_jellyroll"/>
</dbReference>
<evidence type="ECO:0000256" key="5">
    <source>
        <dbReference type="ARBA" id="ARBA00023002"/>
    </source>
</evidence>
<feature type="binding site" evidence="7">
    <location>
        <position position="169"/>
    </location>
    <ligand>
        <name>Fe cation</name>
        <dbReference type="ChEBI" id="CHEBI:24875"/>
        <label>2</label>
    </ligand>
</feature>
<dbReference type="EC" id="1.13.11.6" evidence="7"/>
<dbReference type="GO" id="GO:0009435">
    <property type="term" value="P:NAD+ biosynthetic process"/>
    <property type="evidence" value="ECO:0007669"/>
    <property type="project" value="UniProtKB-UniPathway"/>
</dbReference>
<evidence type="ECO:0000256" key="6">
    <source>
        <dbReference type="ARBA" id="ARBA00023004"/>
    </source>
</evidence>
<dbReference type="HAMAP" id="MF_00825">
    <property type="entry name" value="3_HAO"/>
    <property type="match status" value="1"/>
</dbReference>
<dbReference type="NCBIfam" id="TIGR03037">
    <property type="entry name" value="anthran_nbaC"/>
    <property type="match status" value="1"/>
</dbReference>
<evidence type="ECO:0000256" key="4">
    <source>
        <dbReference type="ARBA" id="ARBA00022964"/>
    </source>
</evidence>
<dbReference type="Gene3D" id="2.60.120.10">
    <property type="entry name" value="Jelly Rolls"/>
    <property type="match status" value="1"/>
</dbReference>
<comment type="function">
    <text evidence="1 7">Catalyzes the oxidative ring opening of 3-hydroxyanthranilate to 2-amino-3-carboxymuconate semialdehyde, which spontaneously cyclizes to quinolinate.</text>
</comment>
<proteinExistence type="inferred from homology"/>
<dbReference type="GO" id="GO:0043420">
    <property type="term" value="P:anthranilate metabolic process"/>
    <property type="evidence" value="ECO:0007669"/>
    <property type="project" value="UniProtKB-UniRule"/>
</dbReference>
<feature type="binding site" evidence="7">
    <location>
        <position position="61"/>
    </location>
    <ligand>
        <name>substrate</name>
    </ligand>
</feature>
<gene>
    <name evidence="7" type="primary">nbaC</name>
    <name evidence="8" type="ORF">BA062_07980</name>
</gene>
<dbReference type="AlphaFoldDB" id="A0A318LLI4"/>
<feature type="binding site" evidence="7">
    <location>
        <position position="166"/>
    </location>
    <ligand>
        <name>Fe cation</name>
        <dbReference type="ChEBI" id="CHEBI:24875"/>
        <label>2</label>
    </ligand>
</feature>
<evidence type="ECO:0000256" key="1">
    <source>
        <dbReference type="ARBA" id="ARBA00002752"/>
    </source>
</evidence>
<dbReference type="NCBIfam" id="NF009763">
    <property type="entry name" value="PRK13264.1"/>
    <property type="match status" value="1"/>
</dbReference>
<dbReference type="Pfam" id="PF06052">
    <property type="entry name" value="3-HAO"/>
    <property type="match status" value="1"/>
</dbReference>
<organism evidence="8 9">
    <name type="scientific">Prauserella flavalba</name>
    <dbReference type="NCBI Taxonomy" id="1477506"/>
    <lineage>
        <taxon>Bacteria</taxon>
        <taxon>Bacillati</taxon>
        <taxon>Actinomycetota</taxon>
        <taxon>Actinomycetes</taxon>
        <taxon>Pseudonocardiales</taxon>
        <taxon>Pseudonocardiaceae</taxon>
        <taxon>Prauserella</taxon>
    </lineage>
</organism>
<dbReference type="GO" id="GO:0006569">
    <property type="term" value="P:L-tryptophan catabolic process"/>
    <property type="evidence" value="ECO:0007669"/>
    <property type="project" value="UniProtKB-UniRule"/>
</dbReference>
<dbReference type="GO" id="GO:0019805">
    <property type="term" value="P:quinolinate biosynthetic process"/>
    <property type="evidence" value="ECO:0007669"/>
    <property type="project" value="UniProtKB-UniRule"/>
</dbReference>
<reference evidence="8 9" key="1">
    <citation type="submission" date="2016-07" db="EMBL/GenBank/DDBJ databases">
        <title>Draft genome sequence of Prauserella sp. YIM 121212, isolated from alkaline soil.</title>
        <authorList>
            <person name="Ruckert C."/>
            <person name="Albersmeier A."/>
            <person name="Jiang C.-L."/>
            <person name="Jiang Y."/>
            <person name="Kalinowski J."/>
            <person name="Schneider O."/>
            <person name="Winkler A."/>
            <person name="Zotchev S.B."/>
        </authorList>
    </citation>
    <scope>NUCLEOTIDE SEQUENCE [LARGE SCALE GENOMIC DNA]</scope>
    <source>
        <strain evidence="8 9">YIM 121212</strain>
    </source>
</reference>
<dbReference type="UniPathway" id="UPA00253">
    <property type="reaction ID" value="UER00330"/>
</dbReference>
<comment type="cofactor">
    <cofactor evidence="7">
        <name>Fe(2+)</name>
        <dbReference type="ChEBI" id="CHEBI:29033"/>
    </cofactor>
    <text evidence="7">Binds 2 Fe(2+) ions per subunit.</text>
</comment>
<comment type="pathway">
    <text evidence="7">Cofactor biosynthesis; NAD(+) biosynthesis; quinolinate from L-kynurenine: step 3/3.</text>
</comment>
<keyword evidence="5 7" id="KW-0560">Oxidoreductase</keyword>
<dbReference type="OrthoDB" id="5002379at2"/>
<feature type="binding site" evidence="7">
    <location>
        <position position="61"/>
    </location>
    <ligand>
        <name>Fe cation</name>
        <dbReference type="ChEBI" id="CHEBI:24875"/>
        <label>1</label>
        <note>catalytic</note>
    </ligand>
</feature>